<feature type="coiled-coil region" evidence="2">
    <location>
        <begin position="206"/>
        <end position="258"/>
    </location>
</feature>
<evidence type="ECO:0000313" key="4">
    <source>
        <dbReference type="EMBL" id="ORY19538.1"/>
    </source>
</evidence>
<dbReference type="Gene3D" id="3.40.50.300">
    <property type="entry name" value="P-loop containing nucleotide triphosphate hydrolases"/>
    <property type="match status" value="1"/>
</dbReference>
<evidence type="ECO:0000256" key="2">
    <source>
        <dbReference type="SAM" id="Coils"/>
    </source>
</evidence>
<dbReference type="SUPFAM" id="SSF52540">
    <property type="entry name" value="P-loop containing nucleoside triphosphate hydrolases"/>
    <property type="match status" value="1"/>
</dbReference>
<evidence type="ECO:0000256" key="1">
    <source>
        <dbReference type="ARBA" id="ARBA00022741"/>
    </source>
</evidence>
<dbReference type="InterPro" id="IPR006703">
    <property type="entry name" value="G_AIG1"/>
</dbReference>
<evidence type="ECO:0000313" key="5">
    <source>
        <dbReference type="Proteomes" id="UP000193144"/>
    </source>
</evidence>
<reference evidence="4 5" key="1">
    <citation type="submission" date="2016-07" db="EMBL/GenBank/DDBJ databases">
        <title>Pervasive Adenine N6-methylation of Active Genes in Fungi.</title>
        <authorList>
            <consortium name="DOE Joint Genome Institute"/>
            <person name="Mondo S.J."/>
            <person name="Dannebaum R.O."/>
            <person name="Kuo R.C."/>
            <person name="Labutti K."/>
            <person name="Haridas S."/>
            <person name="Kuo A."/>
            <person name="Salamov A."/>
            <person name="Ahrendt S.R."/>
            <person name="Lipzen A."/>
            <person name="Sullivan W."/>
            <person name="Andreopoulos W.B."/>
            <person name="Clum A."/>
            <person name="Lindquist E."/>
            <person name="Daum C."/>
            <person name="Ramamoorthy G.K."/>
            <person name="Gryganskyi A."/>
            <person name="Culley D."/>
            <person name="Magnuson J.K."/>
            <person name="James T.Y."/>
            <person name="O'Malley M.A."/>
            <person name="Stajich J.E."/>
            <person name="Spatafora J.W."/>
            <person name="Visel A."/>
            <person name="Grigoriev I.V."/>
        </authorList>
    </citation>
    <scope>NUCLEOTIDE SEQUENCE [LARGE SCALE GENOMIC DNA]</scope>
    <source>
        <strain evidence="4 5">CBS 115471</strain>
    </source>
</reference>
<organism evidence="4 5">
    <name type="scientific">Clohesyomyces aquaticus</name>
    <dbReference type="NCBI Taxonomy" id="1231657"/>
    <lineage>
        <taxon>Eukaryota</taxon>
        <taxon>Fungi</taxon>
        <taxon>Dikarya</taxon>
        <taxon>Ascomycota</taxon>
        <taxon>Pezizomycotina</taxon>
        <taxon>Dothideomycetes</taxon>
        <taxon>Pleosporomycetidae</taxon>
        <taxon>Pleosporales</taxon>
        <taxon>Lindgomycetaceae</taxon>
        <taxon>Clohesyomyces</taxon>
    </lineage>
</organism>
<accession>A0A1Y2AAI9</accession>
<keyword evidence="4" id="KW-0378">Hydrolase</keyword>
<evidence type="ECO:0000259" key="3">
    <source>
        <dbReference type="Pfam" id="PF04548"/>
    </source>
</evidence>
<keyword evidence="2" id="KW-0175">Coiled coil</keyword>
<gene>
    <name evidence="4" type="ORF">BCR34DRAFT_527869</name>
</gene>
<feature type="domain" description="AIG1-type G" evidence="3">
    <location>
        <begin position="2"/>
        <end position="127"/>
    </location>
</feature>
<dbReference type="Pfam" id="PF04548">
    <property type="entry name" value="AIG1"/>
    <property type="match status" value="1"/>
</dbReference>
<dbReference type="EMBL" id="MCFA01000002">
    <property type="protein sequence ID" value="ORY19538.1"/>
    <property type="molecule type" value="Genomic_DNA"/>
</dbReference>
<sequence length="330" mass="36904">MIVVVGVTGAGKSYFINTVAGKKVVPEGNDLASCKCAAVPVTVGRTKVLLVDTPGFDEAKRSDSEILSEIAEILSAQYAVGVELKGIIYLHRITDIRFTRGAVKTLDIFKKICGDLALKNVLLVTSRWGEVDEDLGSKRERELRENFWAYMLHKGSTLTRFHGDKPGAAALMSQLLSKDTVVLDLQRDLVDEGRNLDQTSAGQYVDDGLEKKMREYERAIADLDQMKRELMEEDRAMKRRIQQDCADEKARLQKTEGERENLRRPVGSEVQVKIKGKRSGIYKYLPFIPAVVGLMSTFVRFPGGAYDQFIAWLEGTPFDPSMLADIFLAF</sequence>
<keyword evidence="1" id="KW-0547">Nucleotide-binding</keyword>
<dbReference type="OrthoDB" id="8954335at2759"/>
<proteinExistence type="predicted"/>
<dbReference type="GO" id="GO:0016787">
    <property type="term" value="F:hydrolase activity"/>
    <property type="evidence" value="ECO:0007669"/>
    <property type="project" value="UniProtKB-KW"/>
</dbReference>
<dbReference type="AlphaFoldDB" id="A0A1Y2AAI9"/>
<dbReference type="STRING" id="1231657.A0A1Y2AAI9"/>
<dbReference type="InterPro" id="IPR027417">
    <property type="entry name" value="P-loop_NTPase"/>
</dbReference>
<name>A0A1Y2AAI9_9PLEO</name>
<dbReference type="GO" id="GO:0005525">
    <property type="term" value="F:GTP binding"/>
    <property type="evidence" value="ECO:0007669"/>
    <property type="project" value="InterPro"/>
</dbReference>
<dbReference type="Proteomes" id="UP000193144">
    <property type="component" value="Unassembled WGS sequence"/>
</dbReference>
<protein>
    <submittedName>
        <fullName evidence="4">p-loop containing nucleoside triphosphate hydrolase protein</fullName>
    </submittedName>
</protein>
<keyword evidence="5" id="KW-1185">Reference proteome</keyword>
<comment type="caution">
    <text evidence="4">The sequence shown here is derived from an EMBL/GenBank/DDBJ whole genome shotgun (WGS) entry which is preliminary data.</text>
</comment>